<dbReference type="PROSITE" id="PS00091">
    <property type="entry name" value="THYMIDYLATE_SYNTHASE"/>
    <property type="match status" value="1"/>
</dbReference>
<dbReference type="NCBIfam" id="TIGR03284">
    <property type="entry name" value="thym_sym"/>
    <property type="match status" value="1"/>
</dbReference>
<accession>A0A9P8P1I0</accession>
<evidence type="ECO:0000256" key="1">
    <source>
        <dbReference type="ARBA" id="ARBA00004992"/>
    </source>
</evidence>
<dbReference type="InterPro" id="IPR020940">
    <property type="entry name" value="Thymidylate_synthase_AS"/>
</dbReference>
<dbReference type="GO" id="GO:0006231">
    <property type="term" value="P:dTMP biosynthetic process"/>
    <property type="evidence" value="ECO:0007669"/>
    <property type="project" value="InterPro"/>
</dbReference>
<evidence type="ECO:0000313" key="10">
    <source>
        <dbReference type="EMBL" id="KAH3663808.1"/>
    </source>
</evidence>
<dbReference type="PANTHER" id="PTHR11548">
    <property type="entry name" value="THYMIDYLATE SYNTHASE 1"/>
    <property type="match status" value="1"/>
</dbReference>
<dbReference type="InterPro" id="IPR045097">
    <property type="entry name" value="Thymidate_synth/dCMP_Mease"/>
</dbReference>
<dbReference type="AlphaFoldDB" id="A0A9P8P1I0"/>
<comment type="caution">
    <text evidence="10">The sequence shown here is derived from an EMBL/GenBank/DDBJ whole genome shotgun (WGS) entry which is preliminary data.</text>
</comment>
<dbReference type="CDD" id="cd00351">
    <property type="entry name" value="TS_Pyrimidine_HMase"/>
    <property type="match status" value="1"/>
</dbReference>
<dbReference type="GO" id="GO:0004799">
    <property type="term" value="F:thymidylate synthase activity"/>
    <property type="evidence" value="ECO:0007669"/>
    <property type="project" value="UniProtKB-EC"/>
</dbReference>
<dbReference type="FunFam" id="3.30.572.10:FF:000002">
    <property type="entry name" value="Possible thymidylate synthase"/>
    <property type="match status" value="1"/>
</dbReference>
<evidence type="ECO:0000256" key="2">
    <source>
        <dbReference type="ARBA" id="ARBA00011947"/>
    </source>
</evidence>
<gene>
    <name evidence="10" type="ORF">OGAPHI_005211</name>
</gene>
<dbReference type="EC" id="2.1.1.45" evidence="2"/>
<evidence type="ECO:0000259" key="9">
    <source>
        <dbReference type="Pfam" id="PF00303"/>
    </source>
</evidence>
<keyword evidence="8" id="KW-0472">Membrane</keyword>
<evidence type="ECO:0000256" key="6">
    <source>
        <dbReference type="ARBA" id="ARBA00047344"/>
    </source>
</evidence>
<dbReference type="OrthoDB" id="766at2759"/>
<name>A0A9P8P1I0_9ASCO</name>
<dbReference type="GO" id="GO:0005739">
    <property type="term" value="C:mitochondrion"/>
    <property type="evidence" value="ECO:0007669"/>
    <property type="project" value="TreeGrafter"/>
</dbReference>
<dbReference type="Proteomes" id="UP000769157">
    <property type="component" value="Unassembled WGS sequence"/>
</dbReference>
<evidence type="ECO:0000256" key="8">
    <source>
        <dbReference type="SAM" id="Phobius"/>
    </source>
</evidence>
<dbReference type="RefSeq" id="XP_046060144.1">
    <property type="nucleotide sequence ID" value="XM_046206372.1"/>
</dbReference>
<keyword evidence="8" id="KW-1133">Transmembrane helix</keyword>
<dbReference type="Pfam" id="PF00303">
    <property type="entry name" value="Thymidylat_synt"/>
    <property type="match status" value="1"/>
</dbReference>
<proteinExistence type="inferred from homology"/>
<reference evidence="10" key="2">
    <citation type="submission" date="2021-01" db="EMBL/GenBank/DDBJ databases">
        <authorList>
            <person name="Schikora-Tamarit M.A."/>
        </authorList>
    </citation>
    <scope>NUCLEOTIDE SEQUENCE</scope>
    <source>
        <strain evidence="10">CBS6075</strain>
    </source>
</reference>
<organism evidence="10 11">
    <name type="scientific">Ogataea philodendri</name>
    <dbReference type="NCBI Taxonomy" id="1378263"/>
    <lineage>
        <taxon>Eukaryota</taxon>
        <taxon>Fungi</taxon>
        <taxon>Dikarya</taxon>
        <taxon>Ascomycota</taxon>
        <taxon>Saccharomycotina</taxon>
        <taxon>Pichiomycetes</taxon>
        <taxon>Pichiales</taxon>
        <taxon>Pichiaceae</taxon>
        <taxon>Ogataea</taxon>
    </lineage>
</organism>
<comment type="pathway">
    <text evidence="1">Pyrimidine metabolism; dTTP biosynthesis.</text>
</comment>
<dbReference type="PANTHER" id="PTHR11548:SF2">
    <property type="entry name" value="THYMIDYLATE SYNTHASE"/>
    <property type="match status" value="1"/>
</dbReference>
<feature type="transmembrane region" description="Helical" evidence="8">
    <location>
        <begin position="419"/>
        <end position="437"/>
    </location>
</feature>
<feature type="active site" evidence="7">
    <location>
        <position position="173"/>
    </location>
</feature>
<protein>
    <recommendedName>
        <fullName evidence="2">thymidylate synthase</fullName>
        <ecNumber evidence="2">2.1.1.45</ecNumber>
    </recommendedName>
</protein>
<dbReference type="GeneID" id="70237175"/>
<evidence type="ECO:0000256" key="5">
    <source>
        <dbReference type="ARBA" id="ARBA00022727"/>
    </source>
</evidence>
<dbReference type="SUPFAM" id="SSF55831">
    <property type="entry name" value="Thymidylate synthase/dCMP hydroxymethylase"/>
    <property type="match status" value="1"/>
</dbReference>
<dbReference type="EMBL" id="JAEUBE010000366">
    <property type="protein sequence ID" value="KAH3663808.1"/>
    <property type="molecule type" value="Genomic_DNA"/>
</dbReference>
<keyword evidence="5" id="KW-0545">Nucleotide biosynthesis</keyword>
<dbReference type="GO" id="GO:0005829">
    <property type="term" value="C:cytosol"/>
    <property type="evidence" value="ECO:0007669"/>
    <property type="project" value="TreeGrafter"/>
</dbReference>
<sequence length="446" mass="50037">MTNTQEQAYLDLCERIIQEGEHRPDRTGTGTFSLFAPPQLRFSLSDGTFPLLTTKKVFFKGILHELLWFVAGETDAKKLTVKGVKIWEGNGSREYLDSLGLTHRREGDLGPVYGFQWRHFGADYIDCDTDYTGKGYDQLAKIINTLKTNPYDRRIILSAWNPPAFKDMALPPCHVFCQFYVNFPKDSKPKLSCIMYQRSCDMGLGVPFNIASYALLTYMIAHVVDMEPGEFIHTMGDSHVYCDHVDALKEQLQRVPRQFPKLKINRSVTSIDDFKFEDFEVVDYDPYGPIKMKMSVISGDTLWISIALDPLPLDRGGVARTSGDSFGSGSGEGAFCGRDTGATIGVLRSSTTADFSGSGVYTTTGVSGSTVSARIDRLLLLRFHLSELICSLFLISCNLAFFSSASWFSAIVASRANSWRIWLIWAIICWNFPIKSISRLVRLFPI</sequence>
<evidence type="ECO:0000256" key="4">
    <source>
        <dbReference type="ARBA" id="ARBA00022679"/>
    </source>
</evidence>
<feature type="domain" description="Thymidylate synthase/dCMP hydroxymethylase" evidence="9">
    <location>
        <begin position="7"/>
        <end position="296"/>
    </location>
</feature>
<dbReference type="Gene3D" id="3.30.572.10">
    <property type="entry name" value="Thymidylate synthase/dCMP hydroxymethylase domain"/>
    <property type="match status" value="1"/>
</dbReference>
<dbReference type="GO" id="GO:0032259">
    <property type="term" value="P:methylation"/>
    <property type="evidence" value="ECO:0007669"/>
    <property type="project" value="UniProtKB-KW"/>
</dbReference>
<evidence type="ECO:0000256" key="3">
    <source>
        <dbReference type="ARBA" id="ARBA00022603"/>
    </source>
</evidence>
<dbReference type="PRINTS" id="PR00108">
    <property type="entry name" value="THYMDSNTHASE"/>
</dbReference>
<keyword evidence="3" id="KW-0489">Methyltransferase</keyword>
<dbReference type="InterPro" id="IPR000398">
    <property type="entry name" value="Thymidylate_synthase"/>
</dbReference>
<keyword evidence="4" id="KW-0808">Transferase</keyword>
<dbReference type="NCBIfam" id="NF002497">
    <property type="entry name" value="PRK01827.1-3"/>
    <property type="match status" value="1"/>
</dbReference>
<keyword evidence="11" id="KW-1185">Reference proteome</keyword>
<keyword evidence="8" id="KW-0812">Transmembrane</keyword>
<dbReference type="InterPro" id="IPR023451">
    <property type="entry name" value="Thymidate_synth/dCMP_Mease_dom"/>
</dbReference>
<evidence type="ECO:0000313" key="11">
    <source>
        <dbReference type="Proteomes" id="UP000769157"/>
    </source>
</evidence>
<reference evidence="10" key="1">
    <citation type="journal article" date="2021" name="Open Biol.">
        <title>Shared evolutionary footprints suggest mitochondrial oxidative damage underlies multiple complex I losses in fungi.</title>
        <authorList>
            <person name="Schikora-Tamarit M.A."/>
            <person name="Marcet-Houben M."/>
            <person name="Nosek J."/>
            <person name="Gabaldon T."/>
        </authorList>
    </citation>
    <scope>NUCLEOTIDE SEQUENCE</scope>
    <source>
        <strain evidence="10">CBS6075</strain>
    </source>
</reference>
<dbReference type="HAMAP" id="MF_00008">
    <property type="entry name" value="Thymidy_synth_bact"/>
    <property type="match status" value="1"/>
</dbReference>
<feature type="transmembrane region" description="Helical" evidence="8">
    <location>
        <begin position="388"/>
        <end position="413"/>
    </location>
</feature>
<comment type="catalytic activity">
    <reaction evidence="6">
        <text>dUMP + (6R)-5,10-methylene-5,6,7,8-tetrahydrofolate = 7,8-dihydrofolate + dTMP</text>
        <dbReference type="Rhea" id="RHEA:12104"/>
        <dbReference type="ChEBI" id="CHEBI:15636"/>
        <dbReference type="ChEBI" id="CHEBI:57451"/>
        <dbReference type="ChEBI" id="CHEBI:63528"/>
        <dbReference type="ChEBI" id="CHEBI:246422"/>
        <dbReference type="EC" id="2.1.1.45"/>
    </reaction>
</comment>
<evidence type="ECO:0000256" key="7">
    <source>
        <dbReference type="PROSITE-ProRule" id="PRU10016"/>
    </source>
</evidence>
<dbReference type="InterPro" id="IPR036926">
    <property type="entry name" value="Thymidate_synth/dCMP_Mease_sf"/>
</dbReference>